<dbReference type="PRINTS" id="PR00922">
    <property type="entry name" value="DADACBPTASE3"/>
</dbReference>
<keyword evidence="2" id="KW-0378">Hydrolase</keyword>
<reference evidence="4 5" key="1">
    <citation type="submission" date="2009-02" db="EMBL/GenBank/DDBJ databases">
        <title>Annotation of Streptomyces hygroscopicus strain ATCC 53653.</title>
        <authorList>
            <consortium name="The Broad Institute Genome Sequencing Platform"/>
            <consortium name="Broad Institute Microbial Sequencing Center"/>
            <person name="Fischbach M."/>
            <person name="Godfrey P."/>
            <person name="Ward D."/>
            <person name="Young S."/>
            <person name="Zeng Q."/>
            <person name="Koehrsen M."/>
            <person name="Alvarado L."/>
            <person name="Berlin A.M."/>
            <person name="Bochicchio J."/>
            <person name="Borenstein D."/>
            <person name="Chapman S.B."/>
            <person name="Chen Z."/>
            <person name="Engels R."/>
            <person name="Freedman E."/>
            <person name="Gellesch M."/>
            <person name="Goldberg J."/>
            <person name="Griggs A."/>
            <person name="Gujja S."/>
            <person name="Heilman E.R."/>
            <person name="Heiman D.I."/>
            <person name="Hepburn T.A."/>
            <person name="Howarth C."/>
            <person name="Jen D."/>
            <person name="Larson L."/>
            <person name="Lewis B."/>
            <person name="Mehta T."/>
            <person name="Park D."/>
            <person name="Pearson M."/>
            <person name="Richards J."/>
            <person name="Roberts A."/>
            <person name="Saif S."/>
            <person name="Shea T.D."/>
            <person name="Shenoy N."/>
            <person name="Sisk P."/>
            <person name="Stolte C."/>
            <person name="Sykes S.N."/>
            <person name="Thomson T."/>
            <person name="Walk T."/>
            <person name="White J."/>
            <person name="Yandava C."/>
            <person name="Straight P."/>
            <person name="Clardy J."/>
            <person name="Hung D."/>
            <person name="Kolter R."/>
            <person name="Mekalanos J."/>
            <person name="Walker S."/>
            <person name="Walsh C.T."/>
            <person name="Wieland-Brown L.C."/>
            <person name="Haas B."/>
            <person name="Nusbaum C."/>
            <person name="Birren B."/>
        </authorList>
    </citation>
    <scope>NUCLEOTIDE SEQUENCE [LARGE SCALE GENOMIC DNA]</scope>
    <source>
        <strain evidence="4 5">ATCC 53653</strain>
    </source>
</reference>
<dbReference type="Proteomes" id="UP000003963">
    <property type="component" value="Unassembled WGS sequence"/>
</dbReference>
<feature type="signal peptide" evidence="3">
    <location>
        <begin position="1"/>
        <end position="28"/>
    </location>
</feature>
<keyword evidence="4" id="KW-0121">Carboxypeptidase</keyword>
<evidence type="ECO:0000256" key="3">
    <source>
        <dbReference type="SAM" id="SignalP"/>
    </source>
</evidence>
<dbReference type="InterPro" id="IPR012338">
    <property type="entry name" value="Beta-lactam/transpept-like"/>
</dbReference>
<dbReference type="GO" id="GO:0006508">
    <property type="term" value="P:proteolysis"/>
    <property type="evidence" value="ECO:0007669"/>
    <property type="project" value="InterPro"/>
</dbReference>
<dbReference type="GO" id="GO:0004185">
    <property type="term" value="F:serine-type carboxypeptidase activity"/>
    <property type="evidence" value="ECO:0007669"/>
    <property type="project" value="InterPro"/>
</dbReference>
<keyword evidence="3" id="KW-0732">Signal</keyword>
<evidence type="ECO:0000256" key="1">
    <source>
        <dbReference type="ARBA" id="ARBA00006096"/>
    </source>
</evidence>
<evidence type="ECO:0000313" key="5">
    <source>
        <dbReference type="Proteomes" id="UP000003963"/>
    </source>
</evidence>
<dbReference type="NCBIfam" id="TIGR00666">
    <property type="entry name" value="PBP4"/>
    <property type="match status" value="1"/>
</dbReference>
<dbReference type="EMBL" id="GG657754">
    <property type="protein sequence ID" value="EFL25570.1"/>
    <property type="molecule type" value="Genomic_DNA"/>
</dbReference>
<accession>D9WIL2</accession>
<dbReference type="Gene3D" id="3.40.710.10">
    <property type="entry name" value="DD-peptidase/beta-lactamase superfamily"/>
    <property type="match status" value="2"/>
</dbReference>
<organism evidence="4 5">
    <name type="scientific">Streptomyces himastatinicus ATCC 53653</name>
    <dbReference type="NCBI Taxonomy" id="457427"/>
    <lineage>
        <taxon>Bacteria</taxon>
        <taxon>Bacillati</taxon>
        <taxon>Actinomycetota</taxon>
        <taxon>Actinomycetes</taxon>
        <taxon>Kitasatosporales</taxon>
        <taxon>Streptomycetaceae</taxon>
        <taxon>Streptomyces</taxon>
        <taxon>Streptomyces violaceusniger group</taxon>
    </lineage>
</organism>
<comment type="similarity">
    <text evidence="1">Belongs to the peptidase S13 family.</text>
</comment>
<dbReference type="Pfam" id="PF02113">
    <property type="entry name" value="Peptidase_S13"/>
    <property type="match status" value="2"/>
</dbReference>
<dbReference type="SUPFAM" id="SSF56601">
    <property type="entry name" value="beta-lactamase/transpeptidase-like"/>
    <property type="match status" value="1"/>
</dbReference>
<feature type="chain" id="PRO_5003131295" evidence="3">
    <location>
        <begin position="29"/>
        <end position="439"/>
    </location>
</feature>
<dbReference type="AlphaFoldDB" id="D9WIL2"/>
<dbReference type="PANTHER" id="PTHR30023:SF0">
    <property type="entry name" value="PENICILLIN-SENSITIVE CARBOXYPEPTIDASE A"/>
    <property type="match status" value="1"/>
</dbReference>
<dbReference type="HOGENOM" id="CLU_017692_0_2_11"/>
<dbReference type="InterPro" id="IPR000667">
    <property type="entry name" value="Peptidase_S13"/>
</dbReference>
<keyword evidence="4" id="KW-0645">Protease</keyword>
<evidence type="ECO:0000256" key="2">
    <source>
        <dbReference type="ARBA" id="ARBA00022801"/>
    </source>
</evidence>
<sequence length="439" mass="44929">MSTAARRALVLAATAPVAGAVFAGPSFAADKTAAAATVGSPDAAEPLSAADLSDADRAMAAKLGERINNPSLANDGSSLSGVVLDSASDEVIWGHNASTALMPASNTKLATATAALDQLGPEHRVATKVVYSNGTLTLVGAGDRTLSSDDLGEMARTAVDGLKAAGVTNVKVRIDDSLFPEPTLAEGWRADYYDDQVAPVRALSVDGKLSADTSLDAGKVFATKLADRGVTVDGDVTRGTAGVGDVPVAQKVSPTVAELVRTMLKTSNNDMAETLLRLTAVKAGQPATFEGGTAAVRQVLGERYGIPLDNVVLHDGSGLSRATRIPAATIAAILDNATEPRHQYTLGPILEGLPVAGEAGSTLGPEYARFDDPNSKCAVNKVRAKTGTLTGAIALSGVTQGKDGRWKVFSFVENNSTAQNSEITDAMDGLAATVNGCWA</sequence>
<proteinExistence type="inferred from homology"/>
<dbReference type="PANTHER" id="PTHR30023">
    <property type="entry name" value="D-ALANYL-D-ALANINE CARBOXYPEPTIDASE"/>
    <property type="match status" value="1"/>
</dbReference>
<dbReference type="STRING" id="457427.SSOG_05284"/>
<gene>
    <name evidence="4" type="ORF">SSOG_05284</name>
</gene>
<evidence type="ECO:0000313" key="4">
    <source>
        <dbReference type="EMBL" id="EFL25570.1"/>
    </source>
</evidence>
<protein>
    <submittedName>
        <fullName evidence="4">D-alanyl-D-alanine carboxypeptidase/D-alanyl-D-alanine-endopeptidase</fullName>
    </submittedName>
</protein>
<name>D9WIL2_9ACTN</name>
<keyword evidence="5" id="KW-1185">Reference proteome</keyword>
<dbReference type="GO" id="GO:0000270">
    <property type="term" value="P:peptidoglycan metabolic process"/>
    <property type="evidence" value="ECO:0007669"/>
    <property type="project" value="TreeGrafter"/>
</dbReference>